<feature type="compositionally biased region" description="Basic and acidic residues" evidence="1">
    <location>
        <begin position="212"/>
        <end position="221"/>
    </location>
</feature>
<keyword evidence="4" id="KW-1185">Reference proteome</keyword>
<gene>
    <name evidence="3" type="ORF">NCTC10295_01739</name>
</gene>
<keyword evidence="3" id="KW-0645">Protease</keyword>
<keyword evidence="2" id="KW-0472">Membrane</keyword>
<protein>
    <submittedName>
        <fullName evidence="3">Zinc metalloprotease zmpB</fullName>
        <ecNumber evidence="3">3.4.24.-</ecNumber>
    </submittedName>
</protein>
<feature type="compositionally biased region" description="Basic and acidic residues" evidence="1">
    <location>
        <begin position="42"/>
        <end position="61"/>
    </location>
</feature>
<organism evidence="3 4">
    <name type="scientific">Bergeriella denitrificans</name>
    <name type="common">Neisseria denitrificans</name>
    <dbReference type="NCBI Taxonomy" id="494"/>
    <lineage>
        <taxon>Bacteria</taxon>
        <taxon>Pseudomonadati</taxon>
        <taxon>Pseudomonadota</taxon>
        <taxon>Betaproteobacteria</taxon>
        <taxon>Neisseriales</taxon>
        <taxon>Neisseriaceae</taxon>
        <taxon>Bergeriella</taxon>
    </lineage>
</organism>
<evidence type="ECO:0000256" key="1">
    <source>
        <dbReference type="SAM" id="MobiDB-lite"/>
    </source>
</evidence>
<feature type="compositionally biased region" description="Basic and acidic residues" evidence="1">
    <location>
        <begin position="118"/>
        <end position="134"/>
    </location>
</feature>
<feature type="compositionally biased region" description="Low complexity" evidence="1">
    <location>
        <begin position="97"/>
        <end position="117"/>
    </location>
</feature>
<evidence type="ECO:0000256" key="2">
    <source>
        <dbReference type="SAM" id="Phobius"/>
    </source>
</evidence>
<reference evidence="3 4" key="1">
    <citation type="submission" date="2018-06" db="EMBL/GenBank/DDBJ databases">
        <authorList>
            <consortium name="Pathogen Informatics"/>
            <person name="Doyle S."/>
        </authorList>
    </citation>
    <scope>NUCLEOTIDE SEQUENCE [LARGE SCALE GENOMIC DNA]</scope>
    <source>
        <strain evidence="3 4">NCTC10295</strain>
    </source>
</reference>
<evidence type="ECO:0000313" key="4">
    <source>
        <dbReference type="Proteomes" id="UP000254651"/>
    </source>
</evidence>
<feature type="transmembrane region" description="Helical" evidence="2">
    <location>
        <begin position="15"/>
        <end position="38"/>
    </location>
</feature>
<name>A0A378UHY4_BERDE</name>
<evidence type="ECO:0000313" key="3">
    <source>
        <dbReference type="EMBL" id="STZ76946.1"/>
    </source>
</evidence>
<sequence length="221" mass="23422">MSQSSKSFQLKPKHLIAAVLGLCLIAVIALIIGVVGTLKPRNEATAEPQTKQEDARNRVEVWKPQGANRQGTIILNPENGQAPATAAADTDADGKPARGNPLLPAPAAATTAAAADNAAERPHRVQPRPAERPQPRPQPANTDTRTAQDTAAADTAAEPRRSEPALVEPKPKPKPKPKPQPEPRDEPKTEPKPKADSKPAPQPKPAAPAAPQHKEVIDNLF</sequence>
<dbReference type="GO" id="GO:0006508">
    <property type="term" value="P:proteolysis"/>
    <property type="evidence" value="ECO:0007669"/>
    <property type="project" value="UniProtKB-KW"/>
</dbReference>
<feature type="compositionally biased region" description="Low complexity" evidence="1">
    <location>
        <begin position="139"/>
        <end position="156"/>
    </location>
</feature>
<dbReference type="GO" id="GO:0008237">
    <property type="term" value="F:metallopeptidase activity"/>
    <property type="evidence" value="ECO:0007669"/>
    <property type="project" value="UniProtKB-KW"/>
</dbReference>
<feature type="compositionally biased region" description="Basic and acidic residues" evidence="1">
    <location>
        <begin position="179"/>
        <end position="197"/>
    </location>
</feature>
<keyword evidence="2" id="KW-0812">Transmembrane</keyword>
<accession>A0A378UHY4</accession>
<dbReference type="EMBL" id="UGQS01000002">
    <property type="protein sequence ID" value="STZ76946.1"/>
    <property type="molecule type" value="Genomic_DNA"/>
</dbReference>
<dbReference type="EC" id="3.4.24.-" evidence="3"/>
<dbReference type="Proteomes" id="UP000254651">
    <property type="component" value="Unassembled WGS sequence"/>
</dbReference>
<dbReference type="AlphaFoldDB" id="A0A378UHY4"/>
<dbReference type="RefSeq" id="WP_066076412.1">
    <property type="nucleotide sequence ID" value="NZ_CP181246.1"/>
</dbReference>
<keyword evidence="2" id="KW-1133">Transmembrane helix</keyword>
<keyword evidence="3" id="KW-0378">Hydrolase</keyword>
<proteinExistence type="predicted"/>
<keyword evidence="3" id="KW-0482">Metalloprotease</keyword>
<feature type="region of interest" description="Disordered" evidence="1">
    <location>
        <begin position="42"/>
        <end position="221"/>
    </location>
</feature>